<dbReference type="GO" id="GO:0016301">
    <property type="term" value="F:kinase activity"/>
    <property type="evidence" value="ECO:0007669"/>
    <property type="project" value="UniProtKB-KW"/>
</dbReference>
<gene>
    <name evidence="3" type="ORF">FB192DRAFT_1372203</name>
</gene>
<sequence length="353" mass="37674">MSGKPLLVIGGIALDITATVGKSFGASILHTSTPGHVKQSLGGVGRNVAEAAWRTGARVKLVSVVGDDLAGESVKQGLKSISMNTEYIQTLANQPTAVYNALHSEDGQLIAAVADMNIFDAMDTTKIISILQHEKPSFVCFDGNITAQMMKSIAMTCQALAIPALFEPTSVPKSLKLFQHAETMMAQAVKYTSPNQFELEAMCDTIRSNPVFSDKAAAKQQSEDMSASTRMTLKNAPTLAHLALPNACFLSQFIPNVITKLGEEGCLYVSKNAGAEYFAPESIEPNEIVNVTGAGDCFVGTLIANLQKHANANMLLSSNVLRSIIRNAQTASIRTLKSNRAVSDEISPDLLQL</sequence>
<dbReference type="PANTHER" id="PTHR42909">
    <property type="entry name" value="ZGC:136858"/>
    <property type="match status" value="1"/>
</dbReference>
<evidence type="ECO:0000313" key="4">
    <source>
        <dbReference type="Proteomes" id="UP000469890"/>
    </source>
</evidence>
<organism evidence="3 4">
    <name type="scientific">Mucor circinelloides f. lusitanicus</name>
    <name type="common">Mucor racemosus var. lusitanicus</name>
    <dbReference type="NCBI Taxonomy" id="29924"/>
    <lineage>
        <taxon>Eukaryota</taxon>
        <taxon>Fungi</taxon>
        <taxon>Fungi incertae sedis</taxon>
        <taxon>Mucoromycota</taxon>
        <taxon>Mucoromycotina</taxon>
        <taxon>Mucoromycetes</taxon>
        <taxon>Mucorales</taxon>
        <taxon>Mucorineae</taxon>
        <taxon>Mucoraceae</taxon>
        <taxon>Mucor</taxon>
    </lineage>
</organism>
<dbReference type="Pfam" id="PF00294">
    <property type="entry name" value="PfkB"/>
    <property type="match status" value="1"/>
</dbReference>
<dbReference type="EMBL" id="JAAECE010000003">
    <property type="protein sequence ID" value="KAF1804306.1"/>
    <property type="molecule type" value="Genomic_DNA"/>
</dbReference>
<dbReference type="AlphaFoldDB" id="A0A8H4BLL7"/>
<accession>A0A8H4BLL7</accession>
<keyword evidence="1" id="KW-0479">Metal-binding</keyword>
<keyword evidence="3" id="KW-0808">Transferase</keyword>
<evidence type="ECO:0000259" key="2">
    <source>
        <dbReference type="Pfam" id="PF00294"/>
    </source>
</evidence>
<protein>
    <submittedName>
        <fullName evidence="3">Ribokinase-like protein</fullName>
    </submittedName>
</protein>
<dbReference type="CDD" id="cd01941">
    <property type="entry name" value="YeiC_kinase_like"/>
    <property type="match status" value="1"/>
</dbReference>
<dbReference type="GO" id="GO:0016798">
    <property type="term" value="F:hydrolase activity, acting on glycosyl bonds"/>
    <property type="evidence" value="ECO:0007669"/>
    <property type="project" value="TreeGrafter"/>
</dbReference>
<dbReference type="GO" id="GO:0005737">
    <property type="term" value="C:cytoplasm"/>
    <property type="evidence" value="ECO:0007669"/>
    <property type="project" value="TreeGrafter"/>
</dbReference>
<feature type="domain" description="Carbohydrate kinase PfkB" evidence="2">
    <location>
        <begin position="7"/>
        <end position="310"/>
    </location>
</feature>
<evidence type="ECO:0000256" key="1">
    <source>
        <dbReference type="ARBA" id="ARBA00022723"/>
    </source>
</evidence>
<keyword evidence="3" id="KW-0418">Kinase</keyword>
<dbReference type="InterPro" id="IPR011611">
    <property type="entry name" value="PfkB_dom"/>
</dbReference>
<dbReference type="GO" id="GO:0004730">
    <property type="term" value="F:pseudouridylate synthase activity"/>
    <property type="evidence" value="ECO:0007669"/>
    <property type="project" value="TreeGrafter"/>
</dbReference>
<dbReference type="Proteomes" id="UP000469890">
    <property type="component" value="Unassembled WGS sequence"/>
</dbReference>
<dbReference type="InterPro" id="IPR029056">
    <property type="entry name" value="Ribokinase-like"/>
</dbReference>
<reference evidence="3 4" key="1">
    <citation type="submission" date="2019-09" db="EMBL/GenBank/DDBJ databases">
        <authorList>
            <consortium name="DOE Joint Genome Institute"/>
            <person name="Mondo S.J."/>
            <person name="Navarro-Mendoza M.I."/>
            <person name="Perez-Arques C."/>
            <person name="Panchal S."/>
            <person name="Nicolas F.E."/>
            <person name="Ganguly P."/>
            <person name="Pangilinan J."/>
            <person name="Grigoriev I."/>
            <person name="Heitman J."/>
            <person name="Sanya K."/>
            <person name="Garre V."/>
        </authorList>
    </citation>
    <scope>NUCLEOTIDE SEQUENCE [LARGE SCALE GENOMIC DNA]</scope>
    <source>
        <strain evidence="3 4">MU402</strain>
    </source>
</reference>
<evidence type="ECO:0000313" key="3">
    <source>
        <dbReference type="EMBL" id="KAF1804306.1"/>
    </source>
</evidence>
<dbReference type="PANTHER" id="PTHR42909:SF1">
    <property type="entry name" value="CARBOHYDRATE KINASE PFKB DOMAIN-CONTAINING PROTEIN"/>
    <property type="match status" value="1"/>
</dbReference>
<name>A0A8H4BLL7_MUCCL</name>
<dbReference type="SUPFAM" id="SSF53613">
    <property type="entry name" value="Ribokinase-like"/>
    <property type="match status" value="1"/>
</dbReference>
<dbReference type="Gene3D" id="3.40.1190.20">
    <property type="match status" value="1"/>
</dbReference>
<dbReference type="GO" id="GO:0046872">
    <property type="term" value="F:metal ion binding"/>
    <property type="evidence" value="ECO:0007669"/>
    <property type="project" value="UniProtKB-KW"/>
</dbReference>
<comment type="caution">
    <text evidence="3">The sequence shown here is derived from an EMBL/GenBank/DDBJ whole genome shotgun (WGS) entry which is preliminary data.</text>
</comment>
<proteinExistence type="predicted"/>